<dbReference type="EMBL" id="KV454407">
    <property type="protein sequence ID" value="ODQ67192.1"/>
    <property type="molecule type" value="Genomic_DNA"/>
</dbReference>
<evidence type="ECO:0000313" key="1">
    <source>
        <dbReference type="EMBL" id="ODQ67192.1"/>
    </source>
</evidence>
<proteinExistence type="predicted"/>
<protein>
    <submittedName>
        <fullName evidence="1">Uncharacterized protein</fullName>
    </submittedName>
</protein>
<dbReference type="Proteomes" id="UP000095009">
    <property type="component" value="Unassembled WGS sequence"/>
</dbReference>
<accession>A0A1E3PQJ8</accession>
<organism evidence="1 2">
    <name type="scientific">Nadsonia fulvescens var. elongata DSM 6958</name>
    <dbReference type="NCBI Taxonomy" id="857566"/>
    <lineage>
        <taxon>Eukaryota</taxon>
        <taxon>Fungi</taxon>
        <taxon>Dikarya</taxon>
        <taxon>Ascomycota</taxon>
        <taxon>Saccharomycotina</taxon>
        <taxon>Dipodascomycetes</taxon>
        <taxon>Dipodascales</taxon>
        <taxon>Dipodascales incertae sedis</taxon>
        <taxon>Nadsonia</taxon>
    </lineage>
</organism>
<evidence type="ECO:0000313" key="2">
    <source>
        <dbReference type="Proteomes" id="UP000095009"/>
    </source>
</evidence>
<keyword evidence="2" id="KW-1185">Reference proteome</keyword>
<reference evidence="1 2" key="1">
    <citation type="journal article" date="2016" name="Proc. Natl. Acad. Sci. U.S.A.">
        <title>Comparative genomics of biotechnologically important yeasts.</title>
        <authorList>
            <person name="Riley R."/>
            <person name="Haridas S."/>
            <person name="Wolfe K.H."/>
            <person name="Lopes M.R."/>
            <person name="Hittinger C.T."/>
            <person name="Goeker M."/>
            <person name="Salamov A.A."/>
            <person name="Wisecaver J.H."/>
            <person name="Long T.M."/>
            <person name="Calvey C.H."/>
            <person name="Aerts A.L."/>
            <person name="Barry K.W."/>
            <person name="Choi C."/>
            <person name="Clum A."/>
            <person name="Coughlan A.Y."/>
            <person name="Deshpande S."/>
            <person name="Douglass A.P."/>
            <person name="Hanson S.J."/>
            <person name="Klenk H.-P."/>
            <person name="LaButti K.M."/>
            <person name="Lapidus A."/>
            <person name="Lindquist E.A."/>
            <person name="Lipzen A.M."/>
            <person name="Meier-Kolthoff J.P."/>
            <person name="Ohm R.A."/>
            <person name="Otillar R.P."/>
            <person name="Pangilinan J.L."/>
            <person name="Peng Y."/>
            <person name="Rokas A."/>
            <person name="Rosa C.A."/>
            <person name="Scheuner C."/>
            <person name="Sibirny A.A."/>
            <person name="Slot J.C."/>
            <person name="Stielow J.B."/>
            <person name="Sun H."/>
            <person name="Kurtzman C.P."/>
            <person name="Blackwell M."/>
            <person name="Grigoriev I.V."/>
            <person name="Jeffries T.W."/>
        </authorList>
    </citation>
    <scope>NUCLEOTIDE SEQUENCE [LARGE SCALE GENOMIC DNA]</scope>
    <source>
        <strain evidence="1 2">DSM 6958</strain>
    </source>
</reference>
<gene>
    <name evidence="1" type="ORF">NADFUDRAFT_81752</name>
</gene>
<dbReference type="AlphaFoldDB" id="A0A1E3PQJ8"/>
<sequence length="628" mass="73751">MGALETSSNVALIDNVIGCKTQCGPDEYRRFCGIPLYEFFIIYVGEQLQVPIQPSYDDINPDILVNADLVKKLTCLERFTHSARLYYTLNQYSRSNGVINQDISYSAILTALMKVAPYRHTEIVIKYLIFGLYEFKLMCNPFLKWILEPTELSIEQDLPDTTENDIHQNSWTIYLISHWGRDDMWLPCENLENYKIETSKLTIMKKESIIDLEFLSFLSLPEKELSISLEKLIAHEASQKESNENASLQSRFKVTDYKNISLSQIECVTLFEELEQWPRRFFYNVKLALKHQGFEWKEISQTLTRTYLEYIFTSISVMATQQQRSPQHEIMRLLIDFFDQTCGNTASAFTANTAFNSKIPERMMSSFEKQLLENKIRTGRFEDEVEVYNSISAKSVIKKYIAISYQNRWCSEKLWPILFRSQETRLQTPPTEEEEDDYYGPVSNILLGPLKRVLIVEYLRCCYFWDQAGNRALMRQLMRLEVNHTSVDFVFRLCRESFYQQIINSNKSMIDSDIRSLIWEFVTRNLRAVRQNIDNSQQNSFLDSWQISEDKPSLPPNHHIESVRLICKFILALDRAHIIKVYRPVELQTIEDSETNTDIGWKYLFEGFVVWIAYVEEARDVWQLARGC</sequence>
<name>A0A1E3PQJ8_9ASCO</name>